<evidence type="ECO:0000259" key="1">
    <source>
        <dbReference type="Pfam" id="PF13501"/>
    </source>
</evidence>
<dbReference type="InterPro" id="IPR038162">
    <property type="entry name" value="SoxY_sf"/>
</dbReference>
<organism evidence="2 3">
    <name type="scientific">Candidatus Methylobacter oryzae</name>
    <dbReference type="NCBI Taxonomy" id="2497749"/>
    <lineage>
        <taxon>Bacteria</taxon>
        <taxon>Pseudomonadati</taxon>
        <taxon>Pseudomonadota</taxon>
        <taxon>Gammaproteobacteria</taxon>
        <taxon>Methylococcales</taxon>
        <taxon>Methylococcaceae</taxon>
        <taxon>Methylobacter</taxon>
    </lineage>
</organism>
<protein>
    <submittedName>
        <fullName evidence="2">Thiosulfate oxidation carrier protein SoxY</fullName>
    </submittedName>
</protein>
<dbReference type="InterPro" id="IPR006311">
    <property type="entry name" value="TAT_signal"/>
</dbReference>
<keyword evidence="3" id="KW-1185">Reference proteome</keyword>
<evidence type="ECO:0000313" key="3">
    <source>
        <dbReference type="Proteomes" id="UP000733744"/>
    </source>
</evidence>
<evidence type="ECO:0000313" key="2">
    <source>
        <dbReference type="EMBL" id="TRW99989.1"/>
    </source>
</evidence>
<gene>
    <name evidence="2" type="ORF">EKO24_006385</name>
</gene>
<comment type="caution">
    <text evidence="2">The sequence shown here is derived from an EMBL/GenBank/DDBJ whole genome shotgun (WGS) entry which is preliminary data.</text>
</comment>
<dbReference type="PROSITE" id="PS51318">
    <property type="entry name" value="TAT"/>
    <property type="match status" value="1"/>
</dbReference>
<dbReference type="InterPro" id="IPR032711">
    <property type="entry name" value="SoxY"/>
</dbReference>
<dbReference type="PIRSF" id="PIRSF010312">
    <property type="entry name" value="Sulphur_oxidation_SoxY"/>
    <property type="match status" value="1"/>
</dbReference>
<dbReference type="InterPro" id="IPR016568">
    <property type="entry name" value="Sulphur_oxidation_SoxY"/>
</dbReference>
<sequence>MSKTDNRRAFIKKSVAFGSYSIIAGGGLLASPDANAEWLAETTSTDILQQALKRLFKDQKIIESDKISIQIPKTAENGSSVPITVSSSLNNVESIAILVEKNPIPLAAKFEFSQDLEPFVSARLKIAESSAVAVIVETNEGFFTASEKVIVTPDGCEI</sequence>
<dbReference type="EMBL" id="RYFG02000046">
    <property type="protein sequence ID" value="TRW99989.1"/>
    <property type="molecule type" value="Genomic_DNA"/>
</dbReference>
<name>A0ABY3CD74_9GAMM</name>
<accession>A0ABY3CD74</accession>
<reference evidence="2 3" key="1">
    <citation type="journal article" date="2019" name="Antonie Van Leeuwenhoek">
        <title>Description of 'Ca. Methylobacter oryzae' KRF1, a novel species from the environmentally important Methylobacter clade 2.</title>
        <authorList>
            <person name="Khatri K."/>
            <person name="Mohite J.A."/>
            <person name="Pandit P.S."/>
            <person name="Bahulikar R."/>
            <person name="Rahalkar M.C."/>
        </authorList>
    </citation>
    <scope>NUCLEOTIDE SEQUENCE [LARGE SCALE GENOMIC DNA]</scope>
    <source>
        <strain evidence="2 3">KRF1</strain>
    </source>
</reference>
<feature type="domain" description="Ig-like SoxY" evidence="1">
    <location>
        <begin position="53"/>
        <end position="156"/>
    </location>
</feature>
<dbReference type="Pfam" id="PF13501">
    <property type="entry name" value="SoxY"/>
    <property type="match status" value="1"/>
</dbReference>
<dbReference type="Gene3D" id="2.60.40.2470">
    <property type="entry name" value="SoxY domain"/>
    <property type="match status" value="1"/>
</dbReference>
<proteinExistence type="predicted"/>
<dbReference type="RefSeq" id="WP_127030766.1">
    <property type="nucleotide sequence ID" value="NZ_RYFG02000046.1"/>
</dbReference>
<dbReference type="Proteomes" id="UP000733744">
    <property type="component" value="Unassembled WGS sequence"/>
</dbReference>